<organism evidence="1 2">
    <name type="scientific">Leadbetterella byssophila (strain DSM 17132 / JCM 16389 / KACC 11308 / NBRC 106382 / 4M15)</name>
    <dbReference type="NCBI Taxonomy" id="649349"/>
    <lineage>
        <taxon>Bacteria</taxon>
        <taxon>Pseudomonadati</taxon>
        <taxon>Bacteroidota</taxon>
        <taxon>Cytophagia</taxon>
        <taxon>Cytophagales</taxon>
        <taxon>Leadbetterellaceae</taxon>
        <taxon>Leadbetterella</taxon>
    </lineage>
</organism>
<dbReference type="OrthoDB" id="9806009at2"/>
<proteinExistence type="predicted"/>
<dbReference type="STRING" id="649349.Lbys_1730"/>
<accession>E4RQ62</accession>
<dbReference type="HOGENOM" id="CLU_029675_2_0_10"/>
<dbReference type="InterPro" id="IPR011009">
    <property type="entry name" value="Kinase-like_dom_sf"/>
</dbReference>
<gene>
    <name evidence="1" type="ordered locus">Lbys_1730</name>
</gene>
<reference evidence="1 2" key="2">
    <citation type="journal article" date="2011" name="Stand. Genomic Sci.">
        <title>Complete genome sequence of Leadbetterella byssophila type strain (4M15).</title>
        <authorList>
            <person name="Abt B."/>
            <person name="Teshima H."/>
            <person name="Lucas S."/>
            <person name="Lapidus A."/>
            <person name="Del Rio T.G."/>
            <person name="Nolan M."/>
            <person name="Tice H."/>
            <person name="Cheng J.F."/>
            <person name="Pitluck S."/>
            <person name="Liolios K."/>
            <person name="Pagani I."/>
            <person name="Ivanova N."/>
            <person name="Mavromatis K."/>
            <person name="Pati A."/>
            <person name="Tapia R."/>
            <person name="Han C."/>
            <person name="Goodwin L."/>
            <person name="Chen A."/>
            <person name="Palaniappan K."/>
            <person name="Land M."/>
            <person name="Hauser L."/>
            <person name="Chang Y.J."/>
            <person name="Jeffries C.D."/>
            <person name="Rohde M."/>
            <person name="Goker M."/>
            <person name="Tindall B.J."/>
            <person name="Detter J.C."/>
            <person name="Woyke T."/>
            <person name="Bristow J."/>
            <person name="Eisen J.A."/>
            <person name="Markowitz V."/>
            <person name="Hugenholtz P."/>
            <person name="Klenk H.P."/>
            <person name="Kyrpides N.C."/>
        </authorList>
    </citation>
    <scope>NUCLEOTIDE SEQUENCE [LARGE SCALE GENOMIC DNA]</scope>
    <source>
        <strain evidence="2">DSM 17132 / JCM 16389 / KACC 11308 / NBRC 106382 / 4M15</strain>
    </source>
</reference>
<keyword evidence="2" id="KW-1185">Reference proteome</keyword>
<dbReference type="RefSeq" id="WP_013408486.1">
    <property type="nucleotide sequence ID" value="NC_014655.1"/>
</dbReference>
<evidence type="ECO:0000313" key="1">
    <source>
        <dbReference type="EMBL" id="ADQ17437.1"/>
    </source>
</evidence>
<dbReference type="Proteomes" id="UP000007435">
    <property type="component" value="Chromosome"/>
</dbReference>
<dbReference type="KEGG" id="lby:Lbys_1730"/>
<dbReference type="eggNOG" id="COG3281">
    <property type="taxonomic scope" value="Bacteria"/>
</dbReference>
<reference key="1">
    <citation type="submission" date="2010-11" db="EMBL/GenBank/DDBJ databases">
        <title>The complete genome of Leadbetterella byssophila DSM 17132.</title>
        <authorList>
            <consortium name="US DOE Joint Genome Institute (JGI-PGF)"/>
            <person name="Lucas S."/>
            <person name="Copeland A."/>
            <person name="Lapidus A."/>
            <person name="Glavina del Rio T."/>
            <person name="Dalin E."/>
            <person name="Tice H."/>
            <person name="Bruce D."/>
            <person name="Goodwin L."/>
            <person name="Pitluck S."/>
            <person name="Kyrpides N."/>
            <person name="Mavromatis K."/>
            <person name="Ivanova N."/>
            <person name="Teshima H."/>
            <person name="Brettin T."/>
            <person name="Detter J.C."/>
            <person name="Han C."/>
            <person name="Tapia R."/>
            <person name="Land M."/>
            <person name="Hauser L."/>
            <person name="Markowitz V."/>
            <person name="Cheng J.-F."/>
            <person name="Hugenholtz P."/>
            <person name="Woyke T."/>
            <person name="Wu D."/>
            <person name="Tindall B."/>
            <person name="Pomrenke H.G."/>
            <person name="Brambilla E."/>
            <person name="Klenk H.-P."/>
            <person name="Eisen J.A."/>
        </authorList>
    </citation>
    <scope>NUCLEOTIDE SEQUENCE [LARGE SCALE GENOMIC DNA]</scope>
    <source>
        <strain>DSM 17132</strain>
    </source>
</reference>
<name>E4RQ62_LEAB4</name>
<evidence type="ECO:0000313" key="2">
    <source>
        <dbReference type="Proteomes" id="UP000007435"/>
    </source>
</evidence>
<protein>
    <submittedName>
        <fullName evidence="1">Trehalose synthase-fused maltokinase-like protein</fullName>
    </submittedName>
</protein>
<dbReference type="Gene3D" id="3.90.1200.10">
    <property type="match status" value="1"/>
</dbReference>
<dbReference type="AlphaFoldDB" id="E4RQ62"/>
<sequence length="517" mass="60598">MSPFVLLLDWQGFEKDKYVHTVLEDNLLPHYLQKCSWLSNKKIGRIKITGAIRMQYEEDEFFFVYLQIKSAGSDPQTYLFPVSFVEEGTTEIPEEAFISRATLDEKEGFLVDAVYDPKFRLALFYNILRTTQTPQKNDQILEFDRGTGILEENELESSYLDIGSNNTAFVYNDKYFFKLYRTLHQGINPEIEVLRFLSRTQNFNSYADYCGSINLTENGNTVYTFGVLTEYIAESKDNWSLTGDYLNDFISGLVDGNFQVKEDVFVKVADLGRETAIMHDALFDLGSEESFRPEQINRTYRTEIHRQVEVSLDKVYDRLIDKYLELDTPTQALAWQFMEAKDKILNFIDQILTRVFNSLRIRIHGDFHLGQILINQNGIHVIDFEGEHLIPIEQRMIKHSPLKDVASMIRSYHYAVSAKLYNSDHTKKIPEKDLLRASDRWYKLMRDTFLEEYLGYFGPHHTLLKNNNEVNYLLQFHLLEKAIHELDFEISHRESWIKIPLKGILDVVREIEKLRTV</sequence>
<dbReference type="EMBL" id="CP002305">
    <property type="protein sequence ID" value="ADQ17437.1"/>
    <property type="molecule type" value="Genomic_DNA"/>
</dbReference>
<dbReference type="SUPFAM" id="SSF56112">
    <property type="entry name" value="Protein kinase-like (PK-like)"/>
    <property type="match status" value="1"/>
</dbReference>